<dbReference type="AlphaFoldDB" id="V6KRZ8"/>
<comment type="caution">
    <text evidence="1">The sequence shown here is derived from an EMBL/GenBank/DDBJ whole genome shotgun (WGS) entry which is preliminary data.</text>
</comment>
<accession>V6KRZ8</accession>
<dbReference type="STRING" id="1352936.M878_08940"/>
<dbReference type="HOGENOM" id="CLU_2703386_0_0_11"/>
<dbReference type="Gene3D" id="3.50.50.60">
    <property type="entry name" value="FAD/NAD(P)-binding domain"/>
    <property type="match status" value="1"/>
</dbReference>
<keyword evidence="2" id="KW-1185">Reference proteome</keyword>
<sequence length="73" mass="7797">MAGKPRRTGVDGSHIRALKGGADTAVRDGTLLSRSLTAVQRDEAELPAVVAQYELRMIDYGFTAVTEGLHTPT</sequence>
<dbReference type="OrthoDB" id="3322136at2"/>
<gene>
    <name evidence="1" type="ORF">M878_08940</name>
</gene>
<evidence type="ECO:0000313" key="2">
    <source>
        <dbReference type="Proteomes" id="UP000017984"/>
    </source>
</evidence>
<dbReference type="PATRIC" id="fig|1352936.5.peg.1912"/>
<name>V6KRZ8_STRRC</name>
<proteinExistence type="predicted"/>
<evidence type="ECO:0000313" key="1">
    <source>
        <dbReference type="EMBL" id="EST34788.1"/>
    </source>
</evidence>
<reference evidence="1 2" key="1">
    <citation type="journal article" date="2014" name="Genome Announc.">
        <title>Draft Genome Sequence of Streptomyces roseochromogenes subsp. oscitans DS 12.976, Producer of the Aminocoumarin Antibiotic Clorobiocin.</title>
        <authorList>
            <person name="Ruckert C."/>
            <person name="Kalinowski J."/>
            <person name="Heide L."/>
            <person name="Apel A.K."/>
        </authorList>
    </citation>
    <scope>NUCLEOTIDE SEQUENCE [LARGE SCALE GENOMIC DNA]</scope>
    <source>
        <strain evidence="1 2">DS 12.976</strain>
    </source>
</reference>
<dbReference type="RefSeq" id="WP_023545772.1">
    <property type="nucleotide sequence ID" value="NZ_CM002285.1"/>
</dbReference>
<dbReference type="EMBL" id="AWQX01000069">
    <property type="protein sequence ID" value="EST34788.1"/>
    <property type="molecule type" value="Genomic_DNA"/>
</dbReference>
<protein>
    <submittedName>
        <fullName evidence="1">Uncharacterized protein</fullName>
    </submittedName>
</protein>
<organism evidence="1 2">
    <name type="scientific">Streptomyces roseochromogenus subsp. oscitans DS 12.976</name>
    <dbReference type="NCBI Taxonomy" id="1352936"/>
    <lineage>
        <taxon>Bacteria</taxon>
        <taxon>Bacillati</taxon>
        <taxon>Actinomycetota</taxon>
        <taxon>Actinomycetes</taxon>
        <taxon>Kitasatosporales</taxon>
        <taxon>Streptomycetaceae</taxon>
        <taxon>Streptomyces</taxon>
    </lineage>
</organism>
<dbReference type="Proteomes" id="UP000017984">
    <property type="component" value="Chromosome"/>
</dbReference>
<dbReference type="InterPro" id="IPR036188">
    <property type="entry name" value="FAD/NAD-bd_sf"/>
</dbReference>